<dbReference type="InterPro" id="IPR045584">
    <property type="entry name" value="Pilin-like"/>
</dbReference>
<dbReference type="InterPro" id="IPR013545">
    <property type="entry name" value="T2SS_protein-GspG_C"/>
</dbReference>
<dbReference type="Pfam" id="PF08334">
    <property type="entry name" value="T2SSG"/>
    <property type="match status" value="1"/>
</dbReference>
<feature type="transmembrane region" description="Helical" evidence="1">
    <location>
        <begin position="48"/>
        <end position="67"/>
    </location>
</feature>
<dbReference type="Proteomes" id="UP001597548">
    <property type="component" value="Unassembled WGS sequence"/>
</dbReference>
<feature type="domain" description="Type II secretion system protein GspG C-terminal" evidence="2">
    <location>
        <begin position="105"/>
        <end position="148"/>
    </location>
</feature>
<keyword evidence="1" id="KW-1133">Transmembrane helix</keyword>
<proteinExistence type="predicted"/>
<dbReference type="Gene3D" id="3.30.700.10">
    <property type="entry name" value="Glycoprotein, Type 4 Pilin"/>
    <property type="match status" value="1"/>
</dbReference>
<protein>
    <submittedName>
        <fullName evidence="3">Type II secretion system protein GspG</fullName>
    </submittedName>
</protein>
<evidence type="ECO:0000313" key="3">
    <source>
        <dbReference type="EMBL" id="MFD2917648.1"/>
    </source>
</evidence>
<name>A0ABW6A104_9FLAO</name>
<keyword evidence="4" id="KW-1185">Reference proteome</keyword>
<dbReference type="RefSeq" id="WP_194509732.1">
    <property type="nucleotide sequence ID" value="NZ_JADILU010000009.1"/>
</dbReference>
<reference evidence="4" key="1">
    <citation type="journal article" date="2019" name="Int. J. Syst. Evol. Microbiol.">
        <title>The Global Catalogue of Microorganisms (GCM) 10K type strain sequencing project: providing services to taxonomists for standard genome sequencing and annotation.</title>
        <authorList>
            <consortium name="The Broad Institute Genomics Platform"/>
            <consortium name="The Broad Institute Genome Sequencing Center for Infectious Disease"/>
            <person name="Wu L."/>
            <person name="Ma J."/>
        </authorList>
    </citation>
    <scope>NUCLEOTIDE SEQUENCE [LARGE SCALE GENOMIC DNA]</scope>
    <source>
        <strain evidence="4">KCTC 32514</strain>
    </source>
</reference>
<evidence type="ECO:0000259" key="2">
    <source>
        <dbReference type="Pfam" id="PF08334"/>
    </source>
</evidence>
<gene>
    <name evidence="3" type="ORF">ACFS29_18495</name>
</gene>
<comment type="caution">
    <text evidence="3">The sequence shown here is derived from an EMBL/GenBank/DDBJ whole genome shotgun (WGS) entry which is preliminary data.</text>
</comment>
<dbReference type="EMBL" id="JBHUOS010000015">
    <property type="protein sequence ID" value="MFD2917648.1"/>
    <property type="molecule type" value="Genomic_DNA"/>
</dbReference>
<sequence length="158" mass="18935">MFAELLAELLEWYLDIKFWFKKRKRRKFEKAHNLPKKTMWYPSQKLSVIYLVVILFSGSVFMIFKFPNIQNNRTEKRLFKITDLLEKEKKDIGAYPLELKTIIRNNPLLKGITKDNWNNEFSYILSDDGLTYNLFSLGKDNTPNTDDDIRLKNKTQFK</sequence>
<evidence type="ECO:0000256" key="1">
    <source>
        <dbReference type="SAM" id="Phobius"/>
    </source>
</evidence>
<evidence type="ECO:0000313" key="4">
    <source>
        <dbReference type="Proteomes" id="UP001597548"/>
    </source>
</evidence>
<keyword evidence="1" id="KW-0812">Transmembrane</keyword>
<dbReference type="SUPFAM" id="SSF54523">
    <property type="entry name" value="Pili subunits"/>
    <property type="match status" value="1"/>
</dbReference>
<accession>A0ABW6A104</accession>
<keyword evidence="1" id="KW-0472">Membrane</keyword>
<organism evidence="3 4">
    <name type="scientific">Psychroserpens luteus</name>
    <dbReference type="NCBI Taxonomy" id="1434066"/>
    <lineage>
        <taxon>Bacteria</taxon>
        <taxon>Pseudomonadati</taxon>
        <taxon>Bacteroidota</taxon>
        <taxon>Flavobacteriia</taxon>
        <taxon>Flavobacteriales</taxon>
        <taxon>Flavobacteriaceae</taxon>
        <taxon>Psychroserpens</taxon>
    </lineage>
</organism>